<feature type="compositionally biased region" description="Basic and acidic residues" evidence="1">
    <location>
        <begin position="1"/>
        <end position="30"/>
    </location>
</feature>
<protein>
    <submittedName>
        <fullName evidence="2">Uncharacterized protein</fullName>
    </submittedName>
</protein>
<feature type="compositionally biased region" description="Basic and acidic residues" evidence="1">
    <location>
        <begin position="163"/>
        <end position="189"/>
    </location>
</feature>
<dbReference type="OrthoDB" id="10657745at2759"/>
<comment type="caution">
    <text evidence="2">The sequence shown here is derived from an EMBL/GenBank/DDBJ whole genome shotgun (WGS) entry which is preliminary data.</text>
</comment>
<proteinExistence type="predicted"/>
<feature type="region of interest" description="Disordered" evidence="1">
    <location>
        <begin position="1"/>
        <end position="41"/>
    </location>
</feature>
<evidence type="ECO:0000313" key="3">
    <source>
        <dbReference type="Proteomes" id="UP000799777"/>
    </source>
</evidence>
<organism evidence="2 3">
    <name type="scientific">Setomelanomma holmii</name>
    <dbReference type="NCBI Taxonomy" id="210430"/>
    <lineage>
        <taxon>Eukaryota</taxon>
        <taxon>Fungi</taxon>
        <taxon>Dikarya</taxon>
        <taxon>Ascomycota</taxon>
        <taxon>Pezizomycotina</taxon>
        <taxon>Dothideomycetes</taxon>
        <taxon>Pleosporomycetidae</taxon>
        <taxon>Pleosporales</taxon>
        <taxon>Pleosporineae</taxon>
        <taxon>Phaeosphaeriaceae</taxon>
        <taxon>Setomelanomma</taxon>
    </lineage>
</organism>
<accession>A0A9P4H4S1</accession>
<reference evidence="2" key="1">
    <citation type="journal article" date="2020" name="Stud. Mycol.">
        <title>101 Dothideomycetes genomes: a test case for predicting lifestyles and emergence of pathogens.</title>
        <authorList>
            <person name="Haridas S."/>
            <person name="Albert R."/>
            <person name="Binder M."/>
            <person name="Bloem J."/>
            <person name="Labutti K."/>
            <person name="Salamov A."/>
            <person name="Andreopoulos B."/>
            <person name="Baker S."/>
            <person name="Barry K."/>
            <person name="Bills G."/>
            <person name="Bluhm B."/>
            <person name="Cannon C."/>
            <person name="Castanera R."/>
            <person name="Culley D."/>
            <person name="Daum C."/>
            <person name="Ezra D."/>
            <person name="Gonzalez J."/>
            <person name="Henrissat B."/>
            <person name="Kuo A."/>
            <person name="Liang C."/>
            <person name="Lipzen A."/>
            <person name="Lutzoni F."/>
            <person name="Magnuson J."/>
            <person name="Mondo S."/>
            <person name="Nolan M."/>
            <person name="Ohm R."/>
            <person name="Pangilinan J."/>
            <person name="Park H.-J."/>
            <person name="Ramirez L."/>
            <person name="Alfaro M."/>
            <person name="Sun H."/>
            <person name="Tritt A."/>
            <person name="Yoshinaga Y."/>
            <person name="Zwiers L.-H."/>
            <person name="Turgeon B."/>
            <person name="Goodwin S."/>
            <person name="Spatafora J."/>
            <person name="Crous P."/>
            <person name="Grigoriev I."/>
        </authorList>
    </citation>
    <scope>NUCLEOTIDE SEQUENCE</scope>
    <source>
        <strain evidence="2">CBS 110217</strain>
    </source>
</reference>
<feature type="region of interest" description="Disordered" evidence="1">
    <location>
        <begin position="148"/>
        <end position="190"/>
    </location>
</feature>
<evidence type="ECO:0000256" key="1">
    <source>
        <dbReference type="SAM" id="MobiDB-lite"/>
    </source>
</evidence>
<gene>
    <name evidence="2" type="ORF">EK21DRAFT_91419</name>
</gene>
<dbReference type="Proteomes" id="UP000799777">
    <property type="component" value="Unassembled WGS sequence"/>
</dbReference>
<sequence length="465" mass="51184">MDRSENVEFPRTDPDTQSSAERKDESRDHPSAPAPSSRTEQLTVDLVVEDTPSFDIRSCPECDESNTNISGASTFGCEVCGRILSWEDAKSSATESLNPDSVDTLVRALIAGNDTDAQFATKATEDARKADQVASLSDEPVIRAPSISVPLGVPSTFQTSQGRHCERDTSPQLEEHEQEGSEDIQHPETTDFASTKTFPALGAPQRYGSFTESTVVHPHESHSQRGPRIRWNDPYSYHRPMQMGPVPPGTHITPKLQRSINSLDAALEAGRVQDARNQALGAHNREIESFTPWQRFVWRMQLKPCWEAQEGCCYKGHPSTEDGTGHGHADGCCEMCGWRDCYCNFGSQHCGADGCCEGYGCVRCCGWTCGFWNLCDGWFDPDGCCDGCGCMSCCGLKHGTWKVLEKWFGSLPKKEEGEKDSEVGRGPETKRFSWASGDDMLSSSRGRSSRRSSAFGARMDEADES</sequence>
<evidence type="ECO:0000313" key="2">
    <source>
        <dbReference type="EMBL" id="KAF2027499.1"/>
    </source>
</evidence>
<feature type="region of interest" description="Disordered" evidence="1">
    <location>
        <begin position="414"/>
        <end position="465"/>
    </location>
</feature>
<dbReference type="AlphaFoldDB" id="A0A9P4H4S1"/>
<feature type="compositionally biased region" description="Basic and acidic residues" evidence="1">
    <location>
        <begin position="414"/>
        <end position="431"/>
    </location>
</feature>
<dbReference type="EMBL" id="ML978225">
    <property type="protein sequence ID" value="KAF2027499.1"/>
    <property type="molecule type" value="Genomic_DNA"/>
</dbReference>
<keyword evidence="3" id="KW-1185">Reference proteome</keyword>
<name>A0A9P4H4S1_9PLEO</name>